<comment type="subcellular location">
    <subcellularLocation>
        <location evidence="1">Cytoplasm</location>
    </subcellularLocation>
</comment>
<dbReference type="Proteomes" id="UP000559860">
    <property type="component" value="Unassembled WGS sequence"/>
</dbReference>
<evidence type="ECO:0000256" key="3">
    <source>
        <dbReference type="ARBA" id="ARBA00022643"/>
    </source>
</evidence>
<evidence type="ECO:0000259" key="15">
    <source>
        <dbReference type="Pfam" id="PF02771"/>
    </source>
</evidence>
<dbReference type="Pfam" id="PF02770">
    <property type="entry name" value="Acyl-CoA_dh_M"/>
    <property type="match status" value="1"/>
</dbReference>
<dbReference type="GO" id="GO:0005737">
    <property type="term" value="C:cytoplasm"/>
    <property type="evidence" value="ECO:0007669"/>
    <property type="project" value="UniProtKB-SubCell"/>
</dbReference>
<evidence type="ECO:0000313" key="18">
    <source>
        <dbReference type="Proteomes" id="UP000559860"/>
    </source>
</evidence>
<dbReference type="EMBL" id="JABEQD010000002">
    <property type="protein sequence ID" value="MBB2167285.1"/>
    <property type="molecule type" value="Genomic_DNA"/>
</dbReference>
<dbReference type="InterPro" id="IPR013107">
    <property type="entry name" value="Acyl-CoA_DH_C"/>
</dbReference>
<dbReference type="PANTHER" id="PTHR43884">
    <property type="entry name" value="ACYL-COA DEHYDROGENASE"/>
    <property type="match status" value="1"/>
</dbReference>
<dbReference type="InterPro" id="IPR009100">
    <property type="entry name" value="AcylCoA_DH/oxidase_NM_dom_sf"/>
</dbReference>
<dbReference type="InterPro" id="IPR046373">
    <property type="entry name" value="Acyl-CoA_Oxase/DH_mid-dom_sf"/>
</dbReference>
<organism evidence="17 18">
    <name type="scientific">Gluconacetobacter aggeris</name>
    <dbReference type="NCBI Taxonomy" id="1286186"/>
    <lineage>
        <taxon>Bacteria</taxon>
        <taxon>Pseudomonadati</taxon>
        <taxon>Pseudomonadota</taxon>
        <taxon>Alphaproteobacteria</taxon>
        <taxon>Acetobacterales</taxon>
        <taxon>Acetobacteraceae</taxon>
        <taxon>Gluconacetobacter</taxon>
    </lineage>
</organism>
<dbReference type="AlphaFoldDB" id="A0A7W4IQN2"/>
<dbReference type="GO" id="GO:0050660">
    <property type="term" value="F:flavin adenine dinucleotide binding"/>
    <property type="evidence" value="ECO:0007669"/>
    <property type="project" value="InterPro"/>
</dbReference>
<comment type="catalytic activity">
    <reaction evidence="12">
        <text>dibenzothiophene 5-oxide + FMNH2 + O2 = dibenzothiophene 5,5-dioxide + FMN + H2O + H(+)</text>
        <dbReference type="Rhea" id="RHEA:49080"/>
        <dbReference type="ChEBI" id="CHEBI:15377"/>
        <dbReference type="ChEBI" id="CHEBI:15378"/>
        <dbReference type="ChEBI" id="CHEBI:15379"/>
        <dbReference type="ChEBI" id="CHEBI:23683"/>
        <dbReference type="ChEBI" id="CHEBI:57618"/>
        <dbReference type="ChEBI" id="CHEBI:58210"/>
        <dbReference type="ChEBI" id="CHEBI:90356"/>
    </reaction>
</comment>
<comment type="caution">
    <text evidence="17">The sequence shown here is derived from an EMBL/GenBank/DDBJ whole genome shotgun (WGS) entry which is preliminary data.</text>
</comment>
<evidence type="ECO:0000256" key="1">
    <source>
        <dbReference type="ARBA" id="ARBA00004496"/>
    </source>
</evidence>
<dbReference type="PIRSF" id="PIRSF016578">
    <property type="entry name" value="HsaA"/>
    <property type="match status" value="1"/>
</dbReference>
<protein>
    <recommendedName>
        <fullName evidence="10">Dibenzothiophene monooxygenase</fullName>
        <ecNumber evidence="9">1.14.14.21</ecNumber>
    </recommendedName>
</protein>
<evidence type="ECO:0000256" key="6">
    <source>
        <dbReference type="ARBA" id="ARBA00023033"/>
    </source>
</evidence>
<reference evidence="17 18" key="1">
    <citation type="submission" date="2020-04" db="EMBL/GenBank/DDBJ databases">
        <title>Description of novel Gluconacetobacter.</title>
        <authorList>
            <person name="Sombolestani A."/>
        </authorList>
    </citation>
    <scope>NUCLEOTIDE SEQUENCE [LARGE SCALE GENOMIC DNA]</scope>
    <source>
        <strain evidence="17 18">LMG 27801</strain>
    </source>
</reference>
<dbReference type="SUPFAM" id="SSF56645">
    <property type="entry name" value="Acyl-CoA dehydrogenase NM domain-like"/>
    <property type="match status" value="1"/>
</dbReference>
<keyword evidence="18" id="KW-1185">Reference proteome</keyword>
<comment type="pathway">
    <text evidence="7">Sulfur metabolism; dibenzothiophene degradation.</text>
</comment>
<evidence type="ECO:0000256" key="12">
    <source>
        <dbReference type="ARBA" id="ARBA00048445"/>
    </source>
</evidence>
<dbReference type="EC" id="1.14.14.21" evidence="9"/>
<accession>A0A7W4IQN2</accession>
<dbReference type="InterPro" id="IPR013786">
    <property type="entry name" value="AcylCoA_DH/ox_N"/>
</dbReference>
<keyword evidence="5" id="KW-0560">Oxidoreductase</keyword>
<dbReference type="GO" id="GO:0004497">
    <property type="term" value="F:monooxygenase activity"/>
    <property type="evidence" value="ECO:0007669"/>
    <property type="project" value="UniProtKB-KW"/>
</dbReference>
<dbReference type="Gene3D" id="2.40.110.10">
    <property type="entry name" value="Butyryl-CoA Dehydrogenase, subunit A, domain 2"/>
    <property type="match status" value="1"/>
</dbReference>
<dbReference type="InterPro" id="IPR006091">
    <property type="entry name" value="Acyl-CoA_Oxase/DH_mid-dom"/>
</dbReference>
<name>A0A7W4IQN2_9PROT</name>
<feature type="domain" description="Acyl-CoA dehydrogenase/oxidase N-terminal" evidence="15">
    <location>
        <begin position="28"/>
        <end position="100"/>
    </location>
</feature>
<evidence type="ECO:0000256" key="5">
    <source>
        <dbReference type="ARBA" id="ARBA00023002"/>
    </source>
</evidence>
<dbReference type="Gene3D" id="1.20.140.10">
    <property type="entry name" value="Butyryl-CoA Dehydrogenase, subunit A, domain 3"/>
    <property type="match status" value="1"/>
</dbReference>
<dbReference type="Pfam" id="PF02771">
    <property type="entry name" value="Acyl-CoA_dh_N"/>
    <property type="match status" value="1"/>
</dbReference>
<dbReference type="RefSeq" id="WP_182984984.1">
    <property type="nucleotide sequence ID" value="NZ_JABEQD010000002.1"/>
</dbReference>
<dbReference type="SUPFAM" id="SSF47203">
    <property type="entry name" value="Acyl-CoA dehydrogenase C-terminal domain-like"/>
    <property type="match status" value="1"/>
</dbReference>
<evidence type="ECO:0000256" key="11">
    <source>
        <dbReference type="ARBA" id="ARBA00047859"/>
    </source>
</evidence>
<evidence type="ECO:0000256" key="4">
    <source>
        <dbReference type="ARBA" id="ARBA00022741"/>
    </source>
</evidence>
<evidence type="ECO:0000313" key="17">
    <source>
        <dbReference type="EMBL" id="MBB2167285.1"/>
    </source>
</evidence>
<keyword evidence="2" id="KW-0285">Flavoprotein</keyword>
<dbReference type="PANTHER" id="PTHR43884:SF12">
    <property type="entry name" value="ISOVALERYL-COA DEHYDROGENASE, MITOCHONDRIAL-RELATED"/>
    <property type="match status" value="1"/>
</dbReference>
<proteinExistence type="inferred from homology"/>
<evidence type="ECO:0000256" key="13">
    <source>
        <dbReference type="ARBA" id="ARBA00049456"/>
    </source>
</evidence>
<sequence length="409" mass="43967">MDALTQDAPAPVAPTEGGLREVFARIAKGAVAREQGRVLPYEAVAWLREVGFGTLRVPREAGGAGVGLVEIFRLLTELAAADSNLPQIVRAHFAFIEGLRHEPDRARSASWYARIVDGALFGAAMAELTDSTGTSTTLTRQGEGWRLDGTKYYSTGTLYADWIIVVADEAGERVRLAVPATAPGVTRDDDWDGFGQRLTGSGTTRFDGVAVSDGQILARSSFDLVPSSSFLTAYYQLFHLATLAGIGRAALRDAVAFVRPRTRTFGVPGKVSQRHDPLVQQVVGRLSALAYSTSALVEDVARALERGAEAWDAGVTEHPLYDEAERIAFQAQQIVLEQTLEATTRLFEVGGASATASSLGLDRHWRNARVLASHNPAVQRARALGDLELNGTALDAIWRPASPTTERTA</sequence>
<evidence type="ECO:0000256" key="9">
    <source>
        <dbReference type="ARBA" id="ARBA00034328"/>
    </source>
</evidence>
<dbReference type="GO" id="GO:0008470">
    <property type="term" value="F:3-methylbutanoyl-CoA dehydrogenase activity"/>
    <property type="evidence" value="ECO:0007669"/>
    <property type="project" value="TreeGrafter"/>
</dbReference>
<evidence type="ECO:0000259" key="16">
    <source>
        <dbReference type="Pfam" id="PF08028"/>
    </source>
</evidence>
<comment type="similarity">
    <text evidence="8">Belongs to the DszC flavin monooxygenase family.</text>
</comment>
<keyword evidence="6" id="KW-0503">Monooxygenase</keyword>
<dbReference type="GO" id="GO:0006552">
    <property type="term" value="P:L-leucine catabolic process"/>
    <property type="evidence" value="ECO:0007669"/>
    <property type="project" value="TreeGrafter"/>
</dbReference>
<comment type="catalytic activity">
    <reaction evidence="13">
        <text>dibenzothiophene + 2 FMNH2 + 2 O2 = dibenzothiophene 5,5-dioxide + 2 FMN + 2 H2O + 2 H(+)</text>
        <dbReference type="Rhea" id="RHEA:49072"/>
        <dbReference type="ChEBI" id="CHEBI:15377"/>
        <dbReference type="ChEBI" id="CHEBI:15378"/>
        <dbReference type="ChEBI" id="CHEBI:15379"/>
        <dbReference type="ChEBI" id="CHEBI:23681"/>
        <dbReference type="ChEBI" id="CHEBI:57618"/>
        <dbReference type="ChEBI" id="CHEBI:58210"/>
        <dbReference type="ChEBI" id="CHEBI:90356"/>
        <dbReference type="EC" id="1.14.14.21"/>
    </reaction>
</comment>
<evidence type="ECO:0000259" key="14">
    <source>
        <dbReference type="Pfam" id="PF02770"/>
    </source>
</evidence>
<comment type="catalytic activity">
    <reaction evidence="11">
        <text>dibenzothiophene + FMNH2 + O2 = dibenzothiophene 5-oxide + FMN + H2O + H(+)</text>
        <dbReference type="Rhea" id="RHEA:49076"/>
        <dbReference type="ChEBI" id="CHEBI:15377"/>
        <dbReference type="ChEBI" id="CHEBI:15378"/>
        <dbReference type="ChEBI" id="CHEBI:15379"/>
        <dbReference type="ChEBI" id="CHEBI:23681"/>
        <dbReference type="ChEBI" id="CHEBI:23683"/>
        <dbReference type="ChEBI" id="CHEBI:57618"/>
        <dbReference type="ChEBI" id="CHEBI:58210"/>
    </reaction>
</comment>
<feature type="domain" description="Acyl-CoA oxidase/dehydrogenase middle" evidence="14">
    <location>
        <begin position="130"/>
        <end position="209"/>
    </location>
</feature>
<keyword evidence="3" id="KW-0288">FMN</keyword>
<gene>
    <name evidence="17" type="ORF">HLH36_02750</name>
</gene>
<dbReference type="InterPro" id="IPR036250">
    <property type="entry name" value="AcylCo_DH-like_C"/>
</dbReference>
<evidence type="ECO:0000256" key="7">
    <source>
        <dbReference type="ARBA" id="ARBA00034307"/>
    </source>
</evidence>
<feature type="domain" description="Acyl-CoA dehydrogenase C-terminal" evidence="16">
    <location>
        <begin position="241"/>
        <end position="375"/>
    </location>
</feature>
<evidence type="ECO:0000256" key="2">
    <source>
        <dbReference type="ARBA" id="ARBA00022630"/>
    </source>
</evidence>
<dbReference type="Pfam" id="PF08028">
    <property type="entry name" value="Acyl-CoA_dh_2"/>
    <property type="match status" value="1"/>
</dbReference>
<keyword evidence="4" id="KW-0547">Nucleotide-binding</keyword>
<evidence type="ECO:0000256" key="10">
    <source>
        <dbReference type="ARBA" id="ARBA00034345"/>
    </source>
</evidence>
<dbReference type="Gene3D" id="1.10.540.10">
    <property type="entry name" value="Acyl-CoA dehydrogenase/oxidase, N-terminal domain"/>
    <property type="match status" value="1"/>
</dbReference>
<evidence type="ECO:0000256" key="8">
    <source>
        <dbReference type="ARBA" id="ARBA00034317"/>
    </source>
</evidence>
<dbReference type="InterPro" id="IPR037069">
    <property type="entry name" value="AcylCoA_DH/ox_N_sf"/>
</dbReference>